<dbReference type="RefSeq" id="WP_119665625.1">
    <property type="nucleotide sequence ID" value="NZ_QXED01000001.1"/>
</dbReference>
<evidence type="ECO:0000313" key="3">
    <source>
        <dbReference type="EMBL" id="RIV26767.1"/>
    </source>
</evidence>
<evidence type="ECO:0000313" key="4">
    <source>
        <dbReference type="Proteomes" id="UP000283523"/>
    </source>
</evidence>
<sequence>MATAKKGDEVEWKYGKGKASGTVAEVHKDDVTKNTQGSKTKRKGSDKEPALVIKQGDKQIVKSASEVKKK</sequence>
<dbReference type="Proteomes" id="UP000283523">
    <property type="component" value="Unassembled WGS sequence"/>
</dbReference>
<protein>
    <submittedName>
        <fullName evidence="3">DUF2945 domain-containing protein</fullName>
    </submittedName>
</protein>
<feature type="domain" description="Hypervirulence associated protein TUDOR" evidence="2">
    <location>
        <begin position="7"/>
        <end position="67"/>
    </location>
</feature>
<gene>
    <name evidence="3" type="ORF">DYU11_00130</name>
</gene>
<dbReference type="AlphaFoldDB" id="A0A418MH62"/>
<comment type="caution">
    <text evidence="3">The sequence shown here is derived from an EMBL/GenBank/DDBJ whole genome shotgun (WGS) entry which is preliminary data.</text>
</comment>
<evidence type="ECO:0000259" key="2">
    <source>
        <dbReference type="Pfam" id="PF11160"/>
    </source>
</evidence>
<dbReference type="InterPro" id="IPR021331">
    <property type="entry name" value="Hva1_TUDOR"/>
</dbReference>
<evidence type="ECO:0000256" key="1">
    <source>
        <dbReference type="SAM" id="MobiDB-lite"/>
    </source>
</evidence>
<dbReference type="Pfam" id="PF11160">
    <property type="entry name" value="Hva1_TUDOR"/>
    <property type="match status" value="1"/>
</dbReference>
<organism evidence="3 4">
    <name type="scientific">Fibrisoma montanum</name>
    <dbReference type="NCBI Taxonomy" id="2305895"/>
    <lineage>
        <taxon>Bacteria</taxon>
        <taxon>Pseudomonadati</taxon>
        <taxon>Bacteroidota</taxon>
        <taxon>Cytophagia</taxon>
        <taxon>Cytophagales</taxon>
        <taxon>Spirosomataceae</taxon>
        <taxon>Fibrisoma</taxon>
    </lineage>
</organism>
<accession>A0A418MH62</accession>
<dbReference type="OrthoDB" id="283968at2"/>
<feature type="compositionally biased region" description="Basic and acidic residues" evidence="1">
    <location>
        <begin position="43"/>
        <end position="70"/>
    </location>
</feature>
<reference evidence="3 4" key="1">
    <citation type="submission" date="2018-08" db="EMBL/GenBank/DDBJ databases">
        <title>Fibrisoma montanum sp. nov., isolated from Danxia mountain soil.</title>
        <authorList>
            <person name="Huang Y."/>
        </authorList>
    </citation>
    <scope>NUCLEOTIDE SEQUENCE [LARGE SCALE GENOMIC DNA]</scope>
    <source>
        <strain evidence="3 4">HYT19</strain>
    </source>
</reference>
<dbReference type="EMBL" id="QXED01000001">
    <property type="protein sequence ID" value="RIV26767.1"/>
    <property type="molecule type" value="Genomic_DNA"/>
</dbReference>
<feature type="region of interest" description="Disordered" evidence="1">
    <location>
        <begin position="18"/>
        <end position="70"/>
    </location>
</feature>
<name>A0A418MH62_9BACT</name>
<keyword evidence="4" id="KW-1185">Reference proteome</keyword>
<proteinExistence type="predicted"/>